<dbReference type="InterPro" id="IPR009050">
    <property type="entry name" value="Globin-like_sf"/>
</dbReference>
<feature type="compositionally biased region" description="Basic residues" evidence="6">
    <location>
        <begin position="1165"/>
        <end position="1174"/>
    </location>
</feature>
<evidence type="ECO:0000256" key="2">
    <source>
        <dbReference type="ARBA" id="ARBA00022617"/>
    </source>
</evidence>
<sequence length="1208" mass="134998">MQASSAGVTRLRSDADRLLVGNEAMVATADLLYQRMRSDDRLMHHFRFVNVATLADKLRLLLSEAFGGNTWPPMEVTEELIDRGYDQLVDAMLEALGQPLPLGCDPFETALTILTEDVHEDDRVEAFIQCVQDGAVEDVHSVSVEEGQSRSGGLEVLPALPDNNQAVPSYDDEINVQSFDELVLSAQQIRAVREVLSHFVAVSKSQEVAGEAIFTAIFESAPSLQHLFTSPRAVQAMKFMDSLRSFVNCLDDPARLKTLVETMGFRHLHLDVTISRVALFKNAIIDLLMVEVSERCTIEAVSGWNALLNYIGGAIIYVKVNYGDRLSLILQSWSQANSKTEHVKKATDSNSSHDSQEHSEDKPAQEHEVQATKAPAKIPTTYPEMFRFNSAVMGFTGRTWLKEVLDCFDNIVVNVTNSARLQEECDILTLRISRLELEEGDVKFSEYKSCMLASLRSLLPKDWTTSHEVAWSWLWDNVERVLMLTMGKPALWEPALAKLLGSLGEIQKFAVRRDIYVKFFESTPAGQDHFKQSNTYLHFIAERVLSMTLDLYRDPVKMVDDVSSLGLRHVGYGIPTELFGPFVTACVEVIGELTQDPVQVEAFRWSLGVVSKMLVRTISEGSTIVMKAINANSGKLLQKAVACAPRGERSRWVLTIQVGTQSISPLSWSLESGNLDATYAIINDLTTIRADRDRYYYGVDELFERHPDIVMRLRDQAPALMSVFFDGLIWRSRQTDGGLRRVNFYIKHLIVNPDGSFAQSCAWIAESRDPKIVCHQVIALISDMVWSSVSSYVFLLSKSWLFLTLVVFILGQSIVGRLEDDGDMSAERFVIYVCRIFVYFCSMTQLIYVHTTKFLRSMRTGDLIQLMSGVLMPKYLTDWQEVDSLVLGFSLIAMLCIEPILLCWRYGLRNDSPFTEECPDSDPSRFSYTFFSMMATFFYFLLLSDLAVFSNRVSAYVLVCRRMLSEFSLFVLAFLATVVAFASATSALNQDSDKFSSVFAGVASLYLMALGLFNASSYSDLEEEPILLSLVCCFLIATTVFLTNLLAAQLTCAYEDVMEDMVGYARLRRMEIIVEMMPRAPVRSWRGFVNSLQLDEPLEFNPGDIGLAGGIQVLERASANPTTTDTIKRFGGSSELANPWPDDADTVMDEKERFARMEKLVQRAMKRMAARSRGSKVPQGEGSGGGTVSRQSASISSSSSGSLLGGGR</sequence>
<keyword evidence="7" id="KW-1133">Transmembrane helix</keyword>
<name>A0A7S0ZPN3_NOCSC</name>
<feature type="transmembrane region" description="Helical" evidence="7">
    <location>
        <begin position="1026"/>
        <end position="1047"/>
    </location>
</feature>
<dbReference type="EMBL" id="HBFQ01004185">
    <property type="protein sequence ID" value="CAD8828566.1"/>
    <property type="molecule type" value="Transcribed_RNA"/>
</dbReference>
<feature type="compositionally biased region" description="Low complexity" evidence="6">
    <location>
        <begin position="1192"/>
        <end position="1202"/>
    </location>
</feature>
<feature type="region of interest" description="Disordered" evidence="6">
    <location>
        <begin position="1165"/>
        <end position="1208"/>
    </location>
</feature>
<accession>A0A7S0ZPN3</accession>
<evidence type="ECO:0000256" key="7">
    <source>
        <dbReference type="SAM" id="Phobius"/>
    </source>
</evidence>
<keyword evidence="5" id="KW-0408">Iron</keyword>
<feature type="transmembrane region" description="Helical" evidence="7">
    <location>
        <begin position="927"/>
        <end position="948"/>
    </location>
</feature>
<feature type="transmembrane region" description="Helical" evidence="7">
    <location>
        <begin position="830"/>
        <end position="849"/>
    </location>
</feature>
<dbReference type="CDD" id="cd01040">
    <property type="entry name" value="Mb-like"/>
    <property type="match status" value="2"/>
</dbReference>
<dbReference type="GO" id="GO:0019825">
    <property type="term" value="F:oxygen binding"/>
    <property type="evidence" value="ECO:0007669"/>
    <property type="project" value="InterPro"/>
</dbReference>
<evidence type="ECO:0000256" key="3">
    <source>
        <dbReference type="ARBA" id="ARBA00022621"/>
    </source>
</evidence>
<feature type="transmembrane region" description="Helical" evidence="7">
    <location>
        <begin position="969"/>
        <end position="989"/>
    </location>
</feature>
<organism evidence="9">
    <name type="scientific">Noctiluca scintillans</name>
    <name type="common">Sea sparkle</name>
    <name type="synonym">Red tide dinoflagellate</name>
    <dbReference type="NCBI Taxonomy" id="2966"/>
    <lineage>
        <taxon>Eukaryota</taxon>
        <taxon>Sar</taxon>
        <taxon>Alveolata</taxon>
        <taxon>Dinophyceae</taxon>
        <taxon>Noctilucales</taxon>
        <taxon>Noctilucaceae</taxon>
        <taxon>Noctiluca</taxon>
    </lineage>
</organism>
<dbReference type="InterPro" id="IPR000971">
    <property type="entry name" value="Globin"/>
</dbReference>
<evidence type="ECO:0000256" key="6">
    <source>
        <dbReference type="SAM" id="MobiDB-lite"/>
    </source>
</evidence>
<keyword evidence="3" id="KW-0561">Oxygen transport</keyword>
<protein>
    <recommendedName>
        <fullName evidence="8">Globin domain-containing protein</fullName>
    </recommendedName>
</protein>
<dbReference type="PANTHER" id="PTHR46458:SF1">
    <property type="entry name" value="GEO09476P1"/>
    <property type="match status" value="1"/>
</dbReference>
<keyword evidence="7" id="KW-0812">Transmembrane</keyword>
<dbReference type="PANTHER" id="PTHR46458">
    <property type="entry name" value="BLR2807 PROTEIN"/>
    <property type="match status" value="1"/>
</dbReference>
<dbReference type="InterPro" id="IPR044399">
    <property type="entry name" value="Mb-like_M"/>
</dbReference>
<feature type="domain" description="Globin" evidence="8">
    <location>
        <begin position="183"/>
        <end position="320"/>
    </location>
</feature>
<dbReference type="GO" id="GO:0046872">
    <property type="term" value="F:metal ion binding"/>
    <property type="evidence" value="ECO:0007669"/>
    <property type="project" value="UniProtKB-KW"/>
</dbReference>
<reference evidence="9" key="1">
    <citation type="submission" date="2021-01" db="EMBL/GenBank/DDBJ databases">
        <authorList>
            <person name="Corre E."/>
            <person name="Pelletier E."/>
            <person name="Niang G."/>
            <person name="Scheremetjew M."/>
            <person name="Finn R."/>
            <person name="Kale V."/>
            <person name="Holt S."/>
            <person name="Cochrane G."/>
            <person name="Meng A."/>
            <person name="Brown T."/>
            <person name="Cohen L."/>
        </authorList>
    </citation>
    <scope>NUCLEOTIDE SEQUENCE</scope>
</reference>
<dbReference type="InterPro" id="IPR012292">
    <property type="entry name" value="Globin/Proto"/>
</dbReference>
<dbReference type="AlphaFoldDB" id="A0A7S0ZPN3"/>
<feature type="transmembrane region" description="Helical" evidence="7">
    <location>
        <begin position="800"/>
        <end position="818"/>
    </location>
</feature>
<feature type="region of interest" description="Disordered" evidence="6">
    <location>
        <begin position="341"/>
        <end position="374"/>
    </location>
</feature>
<feature type="transmembrane region" description="Helical" evidence="7">
    <location>
        <begin position="995"/>
        <end position="1014"/>
    </location>
</feature>
<evidence type="ECO:0000256" key="4">
    <source>
        <dbReference type="ARBA" id="ARBA00022723"/>
    </source>
</evidence>
<evidence type="ECO:0000259" key="8">
    <source>
        <dbReference type="PROSITE" id="PS01033"/>
    </source>
</evidence>
<dbReference type="PROSITE" id="PS01033">
    <property type="entry name" value="GLOBIN"/>
    <property type="match status" value="1"/>
</dbReference>
<keyword evidence="2" id="KW-0349">Heme</keyword>
<keyword evidence="1" id="KW-0813">Transport</keyword>
<keyword evidence="4" id="KW-0479">Metal-binding</keyword>
<keyword evidence="7" id="KW-0472">Membrane</keyword>
<feature type="transmembrane region" description="Helical" evidence="7">
    <location>
        <begin position="884"/>
        <end position="907"/>
    </location>
</feature>
<gene>
    <name evidence="9" type="ORF">NSCI0253_LOCUS2912</name>
</gene>
<dbReference type="SUPFAM" id="SSF46458">
    <property type="entry name" value="Globin-like"/>
    <property type="match status" value="3"/>
</dbReference>
<evidence type="ECO:0000256" key="1">
    <source>
        <dbReference type="ARBA" id="ARBA00022448"/>
    </source>
</evidence>
<feature type="region of interest" description="Disordered" evidence="6">
    <location>
        <begin position="1124"/>
        <end position="1145"/>
    </location>
</feature>
<dbReference type="InterPro" id="IPR050532">
    <property type="entry name" value="Globin-like_OT"/>
</dbReference>
<dbReference type="Gene3D" id="1.10.490.10">
    <property type="entry name" value="Globins"/>
    <property type="match status" value="2"/>
</dbReference>
<evidence type="ECO:0000256" key="5">
    <source>
        <dbReference type="ARBA" id="ARBA00023004"/>
    </source>
</evidence>
<feature type="compositionally biased region" description="Basic and acidic residues" evidence="6">
    <location>
        <begin position="354"/>
        <end position="370"/>
    </location>
</feature>
<proteinExistence type="predicted"/>
<evidence type="ECO:0000313" key="9">
    <source>
        <dbReference type="EMBL" id="CAD8828566.1"/>
    </source>
</evidence>
<dbReference type="Pfam" id="PF00042">
    <property type="entry name" value="Globin"/>
    <property type="match status" value="2"/>
</dbReference>
<dbReference type="GO" id="GO:0005344">
    <property type="term" value="F:oxygen carrier activity"/>
    <property type="evidence" value="ECO:0007669"/>
    <property type="project" value="UniProtKB-KW"/>
</dbReference>
<dbReference type="GO" id="GO:0020037">
    <property type="term" value="F:heme binding"/>
    <property type="evidence" value="ECO:0007669"/>
    <property type="project" value="InterPro"/>
</dbReference>